<accession>A0A1X2YRA1</accession>
<keyword evidence="2" id="KW-0131">Cell cycle</keyword>
<reference evidence="2 3" key="1">
    <citation type="journal article" date="2016" name="Sci. Rep.">
        <title>Evaluation of genetic diversity among strains of the human gut commensal Bifidobacterium adolescentis.</title>
        <authorList>
            <person name="Duranti S."/>
            <person name="Milani C."/>
            <person name="Lugli G.A."/>
            <person name="Mancabelli L."/>
            <person name="Turroni F."/>
            <person name="Ferrario C."/>
            <person name="Mangifesta M."/>
            <person name="Viappiani A."/>
            <person name="Sanchez B."/>
            <person name="Margolles A."/>
            <person name="van Sinderen D."/>
            <person name="Ventura M."/>
        </authorList>
    </citation>
    <scope>NUCLEOTIDE SEQUENCE [LARGE SCALE GENOMIC DNA]</scope>
    <source>
        <strain evidence="2 3">487B</strain>
    </source>
</reference>
<gene>
    <name evidence="2" type="ORF">B0487_2174</name>
</gene>
<feature type="compositionally biased region" description="Basic and acidic residues" evidence="1">
    <location>
        <begin position="567"/>
        <end position="602"/>
    </location>
</feature>
<evidence type="ECO:0000313" key="3">
    <source>
        <dbReference type="Proteomes" id="UP000193377"/>
    </source>
</evidence>
<comment type="caution">
    <text evidence="2">The sequence shown here is derived from an EMBL/GenBank/DDBJ whole genome shotgun (WGS) entry which is preliminary data.</text>
</comment>
<name>A0A1X2YRA1_BIFAD</name>
<dbReference type="Proteomes" id="UP000193377">
    <property type="component" value="Unassembled WGS sequence"/>
</dbReference>
<proteinExistence type="predicted"/>
<dbReference type="SUPFAM" id="SSF52540">
    <property type="entry name" value="P-loop containing nucleoside triphosphate hydrolases"/>
    <property type="match status" value="1"/>
</dbReference>
<evidence type="ECO:0000256" key="1">
    <source>
        <dbReference type="SAM" id="MobiDB-lite"/>
    </source>
</evidence>
<dbReference type="RefSeq" id="WP_085393599.1">
    <property type="nucleotide sequence ID" value="NZ_JBCOYU010000005.1"/>
</dbReference>
<sequence length="642" mass="70656">MPETRPKIKIGLSKMFPEGFDAHNPDDMMRLTRKIQEKAARQPEKYEGYLIDSISPDGLYAYIAPMAMSTDDKEMQKLLTEGMAHGDEIDAADCMGEARQKDTVARIELNYANSTDPTIKHVPGMTWKVIDFIPRTSSKSVVLLQLMDDKTISIRQQFAEALGLQKYPWLIRLTPTAEGGWKIRIKGNAATYRPSKHDTKIQETVEIIGGEGWFFKADAENGVITVYPGVPPTFPAVINPPKEFWKKSDLRHAYFGMKLPDRGRETGDLLYNDWKDASGVLVAGASNGGKSVVINCLVYAAVSAGCQLAVCDDKYKSVDFKWCRPWVIDHGWGCDSMESCAATLQHILDLSAVRANVINQYGKENWWGLPEDVRKQYPPILLVCDEIAQWAAPLTVPPGLSKDNPTRIKAEYEKGIRAMNYMALLKICQTVRFSGIFFMYAAQSATSQNGLDPSVRTNLPSKILLGDKVNDTVRGTVLNDAKNAPTVPSYLIEAGVSRGCGIAELVGQEACVYKGFYEDDHKHGKSWSDILREHMLENNPPKGNDEAGHWSWDDIIVAVPAAAEKPDDGAMYEDDSHSPSRLETEGGFGEDGRDVADRDEPLKGAAAAAHASKLYAAGVDVPHVSAVAAARSLAKESAQQGL</sequence>
<dbReference type="Gene3D" id="3.40.50.300">
    <property type="entry name" value="P-loop containing nucleotide triphosphate hydrolases"/>
    <property type="match status" value="1"/>
</dbReference>
<feature type="region of interest" description="Disordered" evidence="1">
    <location>
        <begin position="567"/>
        <end position="607"/>
    </location>
</feature>
<evidence type="ECO:0000313" key="2">
    <source>
        <dbReference type="EMBL" id="OSG84687.1"/>
    </source>
</evidence>
<dbReference type="InterPro" id="IPR027417">
    <property type="entry name" value="P-loop_NTPase"/>
</dbReference>
<dbReference type="GO" id="GO:0051301">
    <property type="term" value="P:cell division"/>
    <property type="evidence" value="ECO:0007669"/>
    <property type="project" value="UniProtKB-KW"/>
</dbReference>
<organism evidence="2 3">
    <name type="scientific">Bifidobacterium adolescentis</name>
    <dbReference type="NCBI Taxonomy" id="1680"/>
    <lineage>
        <taxon>Bacteria</taxon>
        <taxon>Bacillati</taxon>
        <taxon>Actinomycetota</taxon>
        <taxon>Actinomycetes</taxon>
        <taxon>Bifidobacteriales</taxon>
        <taxon>Bifidobacteriaceae</taxon>
        <taxon>Bifidobacterium</taxon>
    </lineage>
</organism>
<dbReference type="EMBL" id="LNKD01000008">
    <property type="protein sequence ID" value="OSG84687.1"/>
    <property type="molecule type" value="Genomic_DNA"/>
</dbReference>
<dbReference type="AlphaFoldDB" id="A0A1X2YRA1"/>
<protein>
    <submittedName>
        <fullName evidence="2">Cell division protein FtsK</fullName>
    </submittedName>
</protein>
<keyword evidence="2" id="KW-0132">Cell division</keyword>